<gene>
    <name evidence="2" type="ORF">AWR27_22600</name>
</gene>
<dbReference type="EMBL" id="CP014263">
    <property type="protein sequence ID" value="AQG81847.1"/>
    <property type="molecule type" value="Genomic_DNA"/>
</dbReference>
<accession>A0A1P9X2I7</accession>
<dbReference type="AlphaFoldDB" id="A0A1P9X2I7"/>
<sequence>MAKKHLIRFDWAMKRLLRNKANFGILEGFLSELLREDITIEQILESESNQDELSLKFNRVDILALNSKKQLIIIEVQNESERDFFHRMLFATSKATVEHFNISQPYEAIKKVYSVNIVYFDLGQGEDYIYHGKTEFRGLHTGDVLGLSNGQKKTFALENVFHIYPEYYIIKVNNFNDLAKDSLDEWIYYLKNNEVREGSRAKGLALVKQRLEFDGLSPADRAAYVKAIENIVIERDVTRTAREESREEGRKEGREEGREETRRQNIIKALIRGKLTIEEIAEDFDTSIDFVISLQQNLTNE</sequence>
<dbReference type="PANTHER" id="PTHR41317:SF1">
    <property type="entry name" value="PD-(D_E)XK NUCLEASE FAMILY TRANSPOSASE"/>
    <property type="match status" value="1"/>
</dbReference>
<evidence type="ECO:0008006" key="4">
    <source>
        <dbReference type="Google" id="ProtNLM"/>
    </source>
</evidence>
<dbReference type="KEGG" id="smon:AWR27_22600"/>
<dbReference type="NCBIfam" id="TIGR01784">
    <property type="entry name" value="T_den_put_tspse"/>
    <property type="match status" value="1"/>
</dbReference>
<feature type="region of interest" description="Disordered" evidence="1">
    <location>
        <begin position="239"/>
        <end position="259"/>
    </location>
</feature>
<keyword evidence="3" id="KW-1185">Reference proteome</keyword>
<dbReference type="InterPro" id="IPR010106">
    <property type="entry name" value="RpnA"/>
</dbReference>
<evidence type="ECO:0000313" key="2">
    <source>
        <dbReference type="EMBL" id="AQG81847.1"/>
    </source>
</evidence>
<name>A0A1P9X2I7_9BACT</name>
<dbReference type="RefSeq" id="WP_077133325.1">
    <property type="nucleotide sequence ID" value="NZ_CP014263.1"/>
</dbReference>
<evidence type="ECO:0000256" key="1">
    <source>
        <dbReference type="SAM" id="MobiDB-lite"/>
    </source>
</evidence>
<dbReference type="OrthoDB" id="1793581at2"/>
<dbReference type="Pfam" id="PF12784">
    <property type="entry name" value="PDDEXK_2"/>
    <property type="match status" value="1"/>
</dbReference>
<dbReference type="STRING" id="1178516.AWR27_22600"/>
<evidence type="ECO:0000313" key="3">
    <source>
        <dbReference type="Proteomes" id="UP000187941"/>
    </source>
</evidence>
<dbReference type="Proteomes" id="UP000187941">
    <property type="component" value="Chromosome"/>
</dbReference>
<reference evidence="2 3" key="1">
    <citation type="submission" date="2016-01" db="EMBL/GenBank/DDBJ databases">
        <authorList>
            <person name="Oliw E.H."/>
        </authorList>
    </citation>
    <scope>NUCLEOTIDE SEQUENCE [LARGE SCALE GENOMIC DNA]</scope>
    <source>
        <strain evidence="2 3">DY10</strain>
    </source>
</reference>
<dbReference type="PANTHER" id="PTHR41317">
    <property type="entry name" value="PD-(D_E)XK NUCLEASE FAMILY TRANSPOSASE"/>
    <property type="match status" value="1"/>
</dbReference>
<protein>
    <recommendedName>
        <fullName evidence="4">Rpn family recombination-promoting nuclease/putative transposase</fullName>
    </recommendedName>
</protein>
<proteinExistence type="predicted"/>
<organism evidence="2 3">
    <name type="scientific">Spirosoma montaniterrae</name>
    <dbReference type="NCBI Taxonomy" id="1178516"/>
    <lineage>
        <taxon>Bacteria</taxon>
        <taxon>Pseudomonadati</taxon>
        <taxon>Bacteroidota</taxon>
        <taxon>Cytophagia</taxon>
        <taxon>Cytophagales</taxon>
        <taxon>Cytophagaceae</taxon>
        <taxon>Spirosoma</taxon>
    </lineage>
</organism>